<organism evidence="2 3">
    <name type="scientific">Mauremys mutica</name>
    <name type="common">yellowpond turtle</name>
    <dbReference type="NCBI Taxonomy" id="74926"/>
    <lineage>
        <taxon>Eukaryota</taxon>
        <taxon>Metazoa</taxon>
        <taxon>Chordata</taxon>
        <taxon>Craniata</taxon>
        <taxon>Vertebrata</taxon>
        <taxon>Euteleostomi</taxon>
        <taxon>Archelosauria</taxon>
        <taxon>Testudinata</taxon>
        <taxon>Testudines</taxon>
        <taxon>Cryptodira</taxon>
        <taxon>Durocryptodira</taxon>
        <taxon>Testudinoidea</taxon>
        <taxon>Geoemydidae</taxon>
        <taxon>Geoemydinae</taxon>
        <taxon>Mauremys</taxon>
    </lineage>
</organism>
<dbReference type="AlphaFoldDB" id="A0A9D4B1I4"/>
<evidence type="ECO:0000256" key="1">
    <source>
        <dbReference type="SAM" id="MobiDB-lite"/>
    </source>
</evidence>
<accession>A0A9D4B1I4</accession>
<gene>
    <name evidence="2" type="ORF">KIL84_011915</name>
</gene>
<reference evidence="2" key="1">
    <citation type="submission" date="2021-09" db="EMBL/GenBank/DDBJ databases">
        <title>The genome of Mauremys mutica provides insights into the evolution of semi-aquatic lifestyle.</title>
        <authorList>
            <person name="Gong S."/>
            <person name="Gao Y."/>
        </authorList>
    </citation>
    <scope>NUCLEOTIDE SEQUENCE</scope>
    <source>
        <strain evidence="2">MM-2020</strain>
        <tissue evidence="2">Muscle</tissue>
    </source>
</reference>
<evidence type="ECO:0000313" key="2">
    <source>
        <dbReference type="EMBL" id="KAH1178213.1"/>
    </source>
</evidence>
<dbReference type="EMBL" id="JAHDVG010000474">
    <property type="protein sequence ID" value="KAH1178213.1"/>
    <property type="molecule type" value="Genomic_DNA"/>
</dbReference>
<name>A0A9D4B1I4_9SAUR</name>
<feature type="region of interest" description="Disordered" evidence="1">
    <location>
        <begin position="31"/>
        <end position="54"/>
    </location>
</feature>
<sequence length="163" mass="17643">MGSNQSSQVRGLGNFLQRGQAKELAAGCGSFRFPQTPSARRPTPHRPTEGAGGEFVPAYRTQVPAGALRRQMGTTARVLAECRVPGLKAAPCLVLFTLLFPLFLLSYNHCSKPAEPALDLGSYDHTPRSHVVSYPDSLSRALNDPQCRLHTLTTRPLLHGLPA</sequence>
<comment type="caution">
    <text evidence="2">The sequence shown here is derived from an EMBL/GenBank/DDBJ whole genome shotgun (WGS) entry which is preliminary data.</text>
</comment>
<evidence type="ECO:0000313" key="3">
    <source>
        <dbReference type="Proteomes" id="UP000827986"/>
    </source>
</evidence>
<protein>
    <submittedName>
        <fullName evidence="2">Uncharacterized protein</fullName>
    </submittedName>
</protein>
<proteinExistence type="predicted"/>
<dbReference type="Proteomes" id="UP000827986">
    <property type="component" value="Unassembled WGS sequence"/>
</dbReference>
<keyword evidence="3" id="KW-1185">Reference proteome</keyword>